<keyword evidence="2" id="KW-0863">Zinc-finger</keyword>
<protein>
    <recommendedName>
        <fullName evidence="4">3CxxC-type domain-containing protein</fullName>
    </recommendedName>
</protein>
<feature type="domain" description="3CxxC-type" evidence="4">
    <location>
        <begin position="51"/>
        <end position="149"/>
    </location>
</feature>
<proteinExistence type="predicted"/>
<organism evidence="5 6">
    <name type="scientific">Paraphaeosphaeria minitans</name>
    <dbReference type="NCBI Taxonomy" id="565426"/>
    <lineage>
        <taxon>Eukaryota</taxon>
        <taxon>Fungi</taxon>
        <taxon>Dikarya</taxon>
        <taxon>Ascomycota</taxon>
        <taxon>Pezizomycotina</taxon>
        <taxon>Dothideomycetes</taxon>
        <taxon>Pleosporomycetidae</taxon>
        <taxon>Pleosporales</taxon>
        <taxon>Massarineae</taxon>
        <taxon>Didymosphaeriaceae</taxon>
        <taxon>Paraphaeosphaeria</taxon>
    </lineage>
</organism>
<gene>
    <name evidence="5" type="ORF">PMIN01_13474</name>
</gene>
<dbReference type="SMART" id="SM01328">
    <property type="entry name" value="zf-3CxxC"/>
    <property type="match status" value="1"/>
</dbReference>
<keyword evidence="6" id="KW-1185">Reference proteome</keyword>
<dbReference type="InterPro" id="IPR027377">
    <property type="entry name" value="ZAR1/RTP1-5-like_Znf-3CxxC"/>
</dbReference>
<dbReference type="EMBL" id="WJXW01000019">
    <property type="protein sequence ID" value="KAF9728646.1"/>
    <property type="molecule type" value="Genomic_DNA"/>
</dbReference>
<dbReference type="Proteomes" id="UP000756921">
    <property type="component" value="Unassembled WGS sequence"/>
</dbReference>
<reference evidence="5" key="1">
    <citation type="journal article" date="2020" name="Mol. Plant Microbe Interact.">
        <title>Genome Sequence of the Biocontrol Agent Coniothyrium minitans strain Conio (IMI 134523).</title>
        <authorList>
            <person name="Patel D."/>
            <person name="Shittu T.A."/>
            <person name="Baroncelli R."/>
            <person name="Muthumeenakshi S."/>
            <person name="Osborne T.H."/>
            <person name="Janganan T.K."/>
            <person name="Sreenivasaprasad S."/>
        </authorList>
    </citation>
    <scope>NUCLEOTIDE SEQUENCE</scope>
    <source>
        <strain evidence="5">Conio</strain>
    </source>
</reference>
<dbReference type="GO" id="GO:0008270">
    <property type="term" value="F:zinc ion binding"/>
    <property type="evidence" value="ECO:0007669"/>
    <property type="project" value="UniProtKB-KW"/>
</dbReference>
<evidence type="ECO:0000259" key="4">
    <source>
        <dbReference type="SMART" id="SM01328"/>
    </source>
</evidence>
<dbReference type="Pfam" id="PF13695">
    <property type="entry name" value="Zn_ribbon_3CxxC"/>
    <property type="match status" value="1"/>
</dbReference>
<evidence type="ECO:0000256" key="1">
    <source>
        <dbReference type="ARBA" id="ARBA00022723"/>
    </source>
</evidence>
<evidence type="ECO:0000313" key="6">
    <source>
        <dbReference type="Proteomes" id="UP000756921"/>
    </source>
</evidence>
<evidence type="ECO:0000313" key="5">
    <source>
        <dbReference type="EMBL" id="KAF9728646.1"/>
    </source>
</evidence>
<comment type="caution">
    <text evidence="5">The sequence shown here is derived from an EMBL/GenBank/DDBJ whole genome shotgun (WGS) entry which is preliminary data.</text>
</comment>
<dbReference type="AlphaFoldDB" id="A0A9P6G3Y0"/>
<keyword evidence="1" id="KW-0479">Metal-binding</keyword>
<evidence type="ECO:0000256" key="3">
    <source>
        <dbReference type="ARBA" id="ARBA00022833"/>
    </source>
</evidence>
<evidence type="ECO:0000256" key="2">
    <source>
        <dbReference type="ARBA" id="ARBA00022771"/>
    </source>
</evidence>
<sequence>MSPRRSKQVPKWSMHPELHGDVSRLLAEEELHLSFYQNDSTYQCLRDYDTNIMGRFSCRNEACTASGWSSKKIAITIRLYSGGRYNARVYHQRCQQCNRLSQPWLDDSYGERIAYRLKKWHGVEMEAPQYRGKNGKPHHRALCEGCKAGHCSEM</sequence>
<name>A0A9P6G3Y0_9PLEO</name>
<accession>A0A9P6G3Y0</accession>
<dbReference type="OrthoDB" id="8121437at2759"/>
<keyword evidence="3" id="KW-0862">Zinc</keyword>